<dbReference type="InterPro" id="IPR003613">
    <property type="entry name" value="Ubox_domain"/>
</dbReference>
<protein>
    <recommendedName>
        <fullName evidence="2">U-box domain-containing protein</fullName>
    </recommendedName>
</protein>
<dbReference type="SMART" id="SM00504">
    <property type="entry name" value="Ubox"/>
    <property type="match status" value="1"/>
</dbReference>
<evidence type="ECO:0000259" key="2">
    <source>
        <dbReference type="PROSITE" id="PS51698"/>
    </source>
</evidence>
<proteinExistence type="predicted"/>
<dbReference type="GO" id="GO:0016567">
    <property type="term" value="P:protein ubiquitination"/>
    <property type="evidence" value="ECO:0007669"/>
    <property type="project" value="UniProtKB-UniPathway"/>
</dbReference>
<dbReference type="PANTHER" id="PTHR46573:SF1">
    <property type="entry name" value="WD REPEAT, SAM AND U-BOX DOMAIN-CONTAINING PROTEIN 1"/>
    <property type="match status" value="1"/>
</dbReference>
<dbReference type="Gene3D" id="3.30.40.10">
    <property type="entry name" value="Zinc/RING finger domain, C3HC4 (zinc finger)"/>
    <property type="match status" value="1"/>
</dbReference>
<dbReference type="EMBL" id="HBGG01042658">
    <property type="protein sequence ID" value="CAD9228598.1"/>
    <property type="molecule type" value="Transcribed_RNA"/>
</dbReference>
<dbReference type="InterPro" id="IPR013083">
    <property type="entry name" value="Znf_RING/FYVE/PHD"/>
</dbReference>
<accession>A0A7S1T981</accession>
<feature type="domain" description="U-box" evidence="2">
    <location>
        <begin position="29"/>
        <end position="101"/>
    </location>
</feature>
<dbReference type="PROSITE" id="PS51698">
    <property type="entry name" value="U_BOX"/>
    <property type="match status" value="1"/>
</dbReference>
<dbReference type="AlphaFoldDB" id="A0A7S1T981"/>
<feature type="compositionally biased region" description="Basic and acidic residues" evidence="1">
    <location>
        <begin position="1"/>
        <end position="12"/>
    </location>
</feature>
<feature type="region of interest" description="Disordered" evidence="1">
    <location>
        <begin position="1"/>
        <end position="26"/>
    </location>
</feature>
<sequence>MSRAQAEQHDASTRTGGAANNAETDEDQALPRQFLCPITCQVMTDPVVCADGFTYERSAIALWLRRKSVSPMTRQRVSARLHPNHALRQMIEERRSGATVPASAVQPSVFVCPGGYMEEEEQSAAVAGCRRLRHLLDTAAKVRWRCELLWWLGLRRATRALGWPRFLQPREKGRDGGQLGHLYMIFQPFVSHLGVCAFPYVYTAFHWAGILTFHSQVNVRTLLHTATSGCKLAVRCVRTLFALQ</sequence>
<dbReference type="SUPFAM" id="SSF57850">
    <property type="entry name" value="RING/U-box"/>
    <property type="match status" value="1"/>
</dbReference>
<dbReference type="CDD" id="cd16655">
    <property type="entry name" value="RING-Ubox_WDSUB1-like"/>
    <property type="match status" value="1"/>
</dbReference>
<evidence type="ECO:0000256" key="1">
    <source>
        <dbReference type="SAM" id="MobiDB-lite"/>
    </source>
</evidence>
<dbReference type="GO" id="GO:0004842">
    <property type="term" value="F:ubiquitin-protein transferase activity"/>
    <property type="evidence" value="ECO:0007669"/>
    <property type="project" value="InterPro"/>
</dbReference>
<dbReference type="UniPathway" id="UPA00143"/>
<dbReference type="PANTHER" id="PTHR46573">
    <property type="entry name" value="WD REPEAT, SAM AND U-BOX DOMAIN-CONTAINING PROTEIN 1"/>
    <property type="match status" value="1"/>
</dbReference>
<dbReference type="Pfam" id="PF04564">
    <property type="entry name" value="U-box"/>
    <property type="match status" value="1"/>
</dbReference>
<reference evidence="3" key="1">
    <citation type="submission" date="2021-01" db="EMBL/GenBank/DDBJ databases">
        <authorList>
            <person name="Corre E."/>
            <person name="Pelletier E."/>
            <person name="Niang G."/>
            <person name="Scheremetjew M."/>
            <person name="Finn R."/>
            <person name="Kale V."/>
            <person name="Holt S."/>
            <person name="Cochrane G."/>
            <person name="Meng A."/>
            <person name="Brown T."/>
            <person name="Cohen L."/>
        </authorList>
    </citation>
    <scope>NUCLEOTIDE SEQUENCE</scope>
    <source>
        <strain evidence="3">PLY429</strain>
    </source>
</reference>
<evidence type="ECO:0000313" key="3">
    <source>
        <dbReference type="EMBL" id="CAD9228598.1"/>
    </source>
</evidence>
<gene>
    <name evidence="3" type="ORF">TCHU04912_LOCUS22020</name>
</gene>
<name>A0A7S1T981_9CHLO</name>
<dbReference type="InterPro" id="IPR052085">
    <property type="entry name" value="WD-SAM-U-box"/>
</dbReference>
<organism evidence="3">
    <name type="scientific">Tetraselmis chuii</name>
    <dbReference type="NCBI Taxonomy" id="63592"/>
    <lineage>
        <taxon>Eukaryota</taxon>
        <taxon>Viridiplantae</taxon>
        <taxon>Chlorophyta</taxon>
        <taxon>core chlorophytes</taxon>
        <taxon>Chlorodendrophyceae</taxon>
        <taxon>Chlorodendrales</taxon>
        <taxon>Chlorodendraceae</taxon>
        <taxon>Tetraselmis</taxon>
    </lineage>
</organism>